<dbReference type="RefSeq" id="WP_206569495.1">
    <property type="nucleotide sequence ID" value="NZ_JAFKCW010000002.1"/>
</dbReference>
<reference evidence="1 2" key="1">
    <citation type="submission" date="2021-03" db="EMBL/GenBank/DDBJ databases">
        <title>novel species isolated from a fishpond in China.</title>
        <authorList>
            <person name="Lu H."/>
            <person name="Cai Z."/>
        </authorList>
    </citation>
    <scope>NUCLEOTIDE SEQUENCE [LARGE SCALE GENOMIC DNA]</scope>
    <source>
        <strain evidence="1 2">JCM 31546</strain>
    </source>
</reference>
<organism evidence="1 2">
    <name type="scientific">Algoriphagus aestuariicola</name>
    <dbReference type="NCBI Taxonomy" id="1852016"/>
    <lineage>
        <taxon>Bacteria</taxon>
        <taxon>Pseudomonadati</taxon>
        <taxon>Bacteroidota</taxon>
        <taxon>Cytophagia</taxon>
        <taxon>Cytophagales</taxon>
        <taxon>Cyclobacteriaceae</taxon>
        <taxon>Algoriphagus</taxon>
    </lineage>
</organism>
<keyword evidence="2" id="KW-1185">Reference proteome</keyword>
<protein>
    <recommendedName>
        <fullName evidence="3">DUF2490 domain-containing protein</fullName>
    </recommendedName>
</protein>
<gene>
    <name evidence="1" type="ORF">J0A67_11610</name>
</gene>
<evidence type="ECO:0000313" key="2">
    <source>
        <dbReference type="Proteomes" id="UP000664698"/>
    </source>
</evidence>
<name>A0ABS3BQE3_9BACT</name>
<sequence>MSVVSTEVHAQLGHNSQEVWPGLEVFYRLNQRSRFLATLSGTKLDKTDYADGGLGFFYDHFTFPPKFAQKLLTHRNDSLPGKYLWLRMGYQFTNSSKQAENELSNHTIVTEVNSRTYLPGNFLGTLRNRMDWQFINGEFQARYRPRIIFERDFRTEYLFFTFRSFGEYFAYFGSPELNRFRVQFGAEIKVARNLDYEIYWNHQFKYDQDPEEVDAFGMNLKFYFTRGTKAIYWDKIFPNKSGN</sequence>
<comment type="caution">
    <text evidence="1">The sequence shown here is derived from an EMBL/GenBank/DDBJ whole genome shotgun (WGS) entry which is preliminary data.</text>
</comment>
<proteinExistence type="predicted"/>
<evidence type="ECO:0000313" key="1">
    <source>
        <dbReference type="EMBL" id="MBN7801512.1"/>
    </source>
</evidence>
<dbReference type="EMBL" id="JAFKCW010000002">
    <property type="protein sequence ID" value="MBN7801512.1"/>
    <property type="molecule type" value="Genomic_DNA"/>
</dbReference>
<dbReference type="Proteomes" id="UP000664698">
    <property type="component" value="Unassembled WGS sequence"/>
</dbReference>
<evidence type="ECO:0008006" key="3">
    <source>
        <dbReference type="Google" id="ProtNLM"/>
    </source>
</evidence>
<accession>A0ABS3BQE3</accession>